<comment type="similarity">
    <text evidence="2">Belongs to the SARAF family.</text>
</comment>
<keyword evidence="12 15" id="KW-0472">Membrane</keyword>
<reference evidence="17" key="1">
    <citation type="submission" date="2020-01" db="EMBL/GenBank/DDBJ databases">
        <title>Development of genomics and gene disruption for Polysphondylium violaceum indicates a role for the polyketide synthase stlB in stalk morphogenesis.</title>
        <authorList>
            <person name="Narita B."/>
            <person name="Kawabe Y."/>
            <person name="Kin K."/>
            <person name="Saito T."/>
            <person name="Gibbs R."/>
            <person name="Kuspa A."/>
            <person name="Muzny D."/>
            <person name="Queller D."/>
            <person name="Richards S."/>
            <person name="Strassman J."/>
            <person name="Sucgang R."/>
            <person name="Worley K."/>
            <person name="Schaap P."/>
        </authorList>
    </citation>
    <scope>NUCLEOTIDE SEQUENCE</scope>
    <source>
        <strain evidence="17">QSvi11</strain>
    </source>
</reference>
<evidence type="ECO:0000256" key="4">
    <source>
        <dbReference type="ARBA" id="ARBA00022448"/>
    </source>
</evidence>
<evidence type="ECO:0000256" key="3">
    <source>
        <dbReference type="ARBA" id="ARBA00016584"/>
    </source>
</evidence>
<keyword evidence="8" id="KW-0256">Endoplasmic reticulum</keyword>
<feature type="transmembrane region" description="Helical" evidence="15">
    <location>
        <begin position="148"/>
        <end position="166"/>
    </location>
</feature>
<dbReference type="GO" id="GO:0006816">
    <property type="term" value="P:calcium ion transport"/>
    <property type="evidence" value="ECO:0007669"/>
    <property type="project" value="UniProtKB-KW"/>
</dbReference>
<dbReference type="GO" id="GO:2001256">
    <property type="term" value="P:regulation of store-operated calcium entry"/>
    <property type="evidence" value="ECO:0007669"/>
    <property type="project" value="InterPro"/>
</dbReference>
<evidence type="ECO:0000256" key="12">
    <source>
        <dbReference type="ARBA" id="ARBA00023136"/>
    </source>
</evidence>
<keyword evidence="5" id="KW-0109">Calcium transport</keyword>
<dbReference type="Pfam" id="PF06682">
    <property type="entry name" value="SARAF"/>
    <property type="match status" value="1"/>
</dbReference>
<evidence type="ECO:0000256" key="10">
    <source>
        <dbReference type="ARBA" id="ARBA00022989"/>
    </source>
</evidence>
<organism evidence="17 18">
    <name type="scientific">Polysphondylium violaceum</name>
    <dbReference type="NCBI Taxonomy" id="133409"/>
    <lineage>
        <taxon>Eukaryota</taxon>
        <taxon>Amoebozoa</taxon>
        <taxon>Evosea</taxon>
        <taxon>Eumycetozoa</taxon>
        <taxon>Dictyostelia</taxon>
        <taxon>Dictyosteliales</taxon>
        <taxon>Dictyosteliaceae</taxon>
        <taxon>Polysphondylium</taxon>
    </lineage>
</organism>
<accession>A0A8J4PX96</accession>
<evidence type="ECO:0000256" key="13">
    <source>
        <dbReference type="ARBA" id="ARBA00031116"/>
    </source>
</evidence>
<dbReference type="AlphaFoldDB" id="A0A8J4PX96"/>
<evidence type="ECO:0000256" key="5">
    <source>
        <dbReference type="ARBA" id="ARBA00022568"/>
    </source>
</evidence>
<dbReference type="InterPro" id="IPR009567">
    <property type="entry name" value="SARAF"/>
</dbReference>
<dbReference type="GO" id="GO:0005789">
    <property type="term" value="C:endoplasmic reticulum membrane"/>
    <property type="evidence" value="ECO:0007669"/>
    <property type="project" value="UniProtKB-SubCell"/>
</dbReference>
<feature type="region of interest" description="Disordered" evidence="14">
    <location>
        <begin position="256"/>
        <end position="287"/>
    </location>
</feature>
<evidence type="ECO:0000313" key="17">
    <source>
        <dbReference type="EMBL" id="KAF2075426.1"/>
    </source>
</evidence>
<evidence type="ECO:0000256" key="1">
    <source>
        <dbReference type="ARBA" id="ARBA00004115"/>
    </source>
</evidence>
<feature type="compositionally biased region" description="Low complexity" evidence="14">
    <location>
        <begin position="262"/>
        <end position="287"/>
    </location>
</feature>
<protein>
    <recommendedName>
        <fullName evidence="3">Store-operated calcium entry-associated regulatory factor</fullName>
    </recommendedName>
    <alternativeName>
        <fullName evidence="13">Transmembrane protein 66</fullName>
    </alternativeName>
</protein>
<evidence type="ECO:0000256" key="9">
    <source>
        <dbReference type="ARBA" id="ARBA00022837"/>
    </source>
</evidence>
<evidence type="ECO:0000256" key="2">
    <source>
        <dbReference type="ARBA" id="ARBA00006833"/>
    </source>
</evidence>
<keyword evidence="11" id="KW-0406">Ion transport</keyword>
<keyword evidence="7 16" id="KW-0732">Signal</keyword>
<keyword evidence="6 15" id="KW-0812">Transmembrane</keyword>
<keyword evidence="18" id="KW-1185">Reference proteome</keyword>
<keyword evidence="4" id="KW-0813">Transport</keyword>
<evidence type="ECO:0000256" key="16">
    <source>
        <dbReference type="SAM" id="SignalP"/>
    </source>
</evidence>
<evidence type="ECO:0000313" key="18">
    <source>
        <dbReference type="Proteomes" id="UP000695562"/>
    </source>
</evidence>
<keyword evidence="9" id="KW-0106">Calcium</keyword>
<evidence type="ECO:0000256" key="15">
    <source>
        <dbReference type="SAM" id="Phobius"/>
    </source>
</evidence>
<proteinExistence type="inferred from homology"/>
<comment type="subcellular location">
    <subcellularLocation>
        <location evidence="1">Endoplasmic reticulum membrane</location>
        <topology evidence="1">Single-pass type I membrane protein</topology>
    </subcellularLocation>
</comment>
<comment type="caution">
    <text evidence="17">The sequence shown here is derived from an EMBL/GenBank/DDBJ whole genome shotgun (WGS) entry which is preliminary data.</text>
</comment>
<dbReference type="Proteomes" id="UP000695562">
    <property type="component" value="Unassembled WGS sequence"/>
</dbReference>
<dbReference type="EMBL" id="AJWJ01000100">
    <property type="protein sequence ID" value="KAF2075426.1"/>
    <property type="molecule type" value="Genomic_DNA"/>
</dbReference>
<evidence type="ECO:0000256" key="7">
    <source>
        <dbReference type="ARBA" id="ARBA00022729"/>
    </source>
</evidence>
<sequence>MIRKSIISIFIILVSITLFSTVISAAPTRAVLLTDVKTITLSHTEMTKSRRTTPIQQLECTGGSAKKEYSLYPKTVQCYNMGSDGTDVQWKCIADLDTTVKLGKIDVSCEGYAYPEDPYILQGSCGLFYELEYTDPVKRASAAEETNYFTVFIWIAIIIFILYIIFKPSDYSTTAPYYNGQPPIPPQPYDPGYPQNGYVNPGGYYNPPPPTAPGCAPAPAANNGPGFWTGAGLGYLFGRSGRSSYYSHTPYYQTPPTFQAPRSSFSSSSRGSGVSSSSSSYGGTSRR</sequence>
<evidence type="ECO:0000256" key="6">
    <source>
        <dbReference type="ARBA" id="ARBA00022692"/>
    </source>
</evidence>
<dbReference type="OrthoDB" id="20303at2759"/>
<evidence type="ECO:0000256" key="14">
    <source>
        <dbReference type="SAM" id="MobiDB-lite"/>
    </source>
</evidence>
<gene>
    <name evidence="17" type="ORF">CYY_003255</name>
</gene>
<dbReference type="PANTHER" id="PTHR15929:SF0">
    <property type="entry name" value="STORE-OPERATED CALCIUM ENTRY-ASSOCIATED REGULATORY FACTOR"/>
    <property type="match status" value="1"/>
</dbReference>
<evidence type="ECO:0000256" key="8">
    <source>
        <dbReference type="ARBA" id="ARBA00022824"/>
    </source>
</evidence>
<keyword evidence="10 15" id="KW-1133">Transmembrane helix</keyword>
<feature type="chain" id="PRO_5035193126" description="Store-operated calcium entry-associated regulatory factor" evidence="16">
    <location>
        <begin position="26"/>
        <end position="287"/>
    </location>
</feature>
<dbReference type="PANTHER" id="PTHR15929">
    <property type="entry name" value="STORE-OPERATED CALCIUM ENTRY-ASSOCIATED REGULATORY FACTOR"/>
    <property type="match status" value="1"/>
</dbReference>
<evidence type="ECO:0000256" key="11">
    <source>
        <dbReference type="ARBA" id="ARBA00023065"/>
    </source>
</evidence>
<name>A0A8J4PX96_9MYCE</name>
<feature type="signal peptide" evidence="16">
    <location>
        <begin position="1"/>
        <end position="25"/>
    </location>
</feature>